<dbReference type="RefSeq" id="WP_120768432.1">
    <property type="nucleotide sequence ID" value="NZ_CP033169.1"/>
</dbReference>
<dbReference type="GO" id="GO:0016831">
    <property type="term" value="F:carboxy-lyase activity"/>
    <property type="evidence" value="ECO:0007669"/>
    <property type="project" value="TreeGrafter"/>
</dbReference>
<keyword evidence="10" id="KW-1185">Reference proteome</keyword>
<name>A0A3G2R7D2_9FIRM</name>
<dbReference type="SUPFAM" id="SSF52507">
    <property type="entry name" value="Homo-oligomeric flavin-containing Cys decarboxylases, HFCD"/>
    <property type="match status" value="1"/>
</dbReference>
<comment type="catalytic activity">
    <reaction evidence="5 7">
        <text>dimethylallyl phosphate + FMNH2 = prenylated FMNH2 + phosphate</text>
        <dbReference type="Rhea" id="RHEA:37743"/>
        <dbReference type="ChEBI" id="CHEBI:43474"/>
        <dbReference type="ChEBI" id="CHEBI:57618"/>
        <dbReference type="ChEBI" id="CHEBI:87467"/>
        <dbReference type="ChEBI" id="CHEBI:88052"/>
        <dbReference type="EC" id="2.5.1.129"/>
    </reaction>
</comment>
<evidence type="ECO:0000256" key="3">
    <source>
        <dbReference type="ARBA" id="ARBA00022643"/>
    </source>
</evidence>
<evidence type="ECO:0000256" key="5">
    <source>
        <dbReference type="ARBA" id="ARBA00050612"/>
    </source>
</evidence>
<keyword evidence="4 7" id="KW-0808">Transferase</keyword>
<evidence type="ECO:0000256" key="6">
    <source>
        <dbReference type="ARBA" id="ARBA00060793"/>
    </source>
</evidence>
<dbReference type="KEGG" id="bacg:D2962_12545"/>
<dbReference type="InterPro" id="IPR004507">
    <property type="entry name" value="UbiX-like"/>
</dbReference>
<organism evidence="9 10">
    <name type="scientific">Biomaibacter acetigenes</name>
    <dbReference type="NCBI Taxonomy" id="2316383"/>
    <lineage>
        <taxon>Bacteria</taxon>
        <taxon>Bacillati</taxon>
        <taxon>Bacillota</taxon>
        <taxon>Clostridia</taxon>
        <taxon>Thermosediminibacterales</taxon>
        <taxon>Tepidanaerobacteraceae</taxon>
        <taxon>Biomaibacter</taxon>
    </lineage>
</organism>
<feature type="binding site" evidence="7">
    <location>
        <begin position="86"/>
        <end position="89"/>
    </location>
    <ligand>
        <name>FMN</name>
        <dbReference type="ChEBI" id="CHEBI:58210"/>
    </ligand>
</feature>
<comment type="caution">
    <text evidence="7">Lacks conserved residue(s) required for the propagation of feature annotation.</text>
</comment>
<dbReference type="Proteomes" id="UP000280960">
    <property type="component" value="Chromosome"/>
</dbReference>
<proteinExistence type="inferred from homology"/>
<gene>
    <name evidence="7" type="primary">ubiX</name>
    <name evidence="9" type="ORF">D2962_12545</name>
</gene>
<evidence type="ECO:0000259" key="8">
    <source>
        <dbReference type="Pfam" id="PF02441"/>
    </source>
</evidence>
<feature type="binding site" evidence="7">
    <location>
        <position position="121"/>
    </location>
    <ligand>
        <name>FMN</name>
        <dbReference type="ChEBI" id="CHEBI:58210"/>
    </ligand>
</feature>
<dbReference type="Pfam" id="PF02441">
    <property type="entry name" value="Flavoprotein"/>
    <property type="match status" value="1"/>
</dbReference>
<accession>A0A3G2R7D2</accession>
<evidence type="ECO:0000313" key="10">
    <source>
        <dbReference type="Proteomes" id="UP000280960"/>
    </source>
</evidence>
<dbReference type="FunFam" id="3.40.50.1950:FF:000001">
    <property type="entry name" value="Flavin prenyltransferase UbiX"/>
    <property type="match status" value="1"/>
</dbReference>
<comment type="similarity">
    <text evidence="6 7">Belongs to the UbiX/PAD1 family.</text>
</comment>
<dbReference type="NCBIfam" id="NF004685">
    <property type="entry name" value="PRK06029.1"/>
    <property type="match status" value="1"/>
</dbReference>
<evidence type="ECO:0000256" key="2">
    <source>
        <dbReference type="ARBA" id="ARBA00022630"/>
    </source>
</evidence>
<dbReference type="AlphaFoldDB" id="A0A3G2R7D2"/>
<keyword evidence="3 7" id="KW-0288">FMN</keyword>
<dbReference type="InterPro" id="IPR003382">
    <property type="entry name" value="Flavoprotein"/>
</dbReference>
<dbReference type="PANTHER" id="PTHR43374:SF1">
    <property type="entry name" value="FLAVIN PRENYLTRANSFERASE PAD1, MITOCHONDRIAL"/>
    <property type="match status" value="1"/>
</dbReference>
<comment type="function">
    <text evidence="7">Flavin prenyltransferase that catalyzes the synthesis of the prenylated FMN cofactor (prenyl-FMN) for 4-hydroxy-3-polyprenylbenzoic acid decarboxylase UbiD. The prenyltransferase is metal-independent and links a dimethylallyl moiety from dimethylallyl monophosphate (DMAP) to the flavin N5 and C6 atoms of FMN.</text>
</comment>
<feature type="binding site" evidence="7">
    <location>
        <position position="167"/>
    </location>
    <ligand>
        <name>dimethylallyl phosphate</name>
        <dbReference type="ChEBI" id="CHEBI:88052"/>
    </ligand>
</feature>
<dbReference type="NCBIfam" id="TIGR00421">
    <property type="entry name" value="ubiX_pad"/>
    <property type="match status" value="1"/>
</dbReference>
<reference evidence="9 10" key="1">
    <citation type="submission" date="2018-10" db="EMBL/GenBank/DDBJ databases">
        <authorList>
            <person name="Zhang X."/>
        </authorList>
    </citation>
    <scope>NUCLEOTIDE SEQUENCE [LARGE SCALE GENOMIC DNA]</scope>
    <source>
        <strain evidence="9 10">SK-G1</strain>
    </source>
</reference>
<feature type="domain" description="Flavoprotein" evidence="8">
    <location>
        <begin position="1"/>
        <end position="168"/>
    </location>
</feature>
<dbReference type="GO" id="GO:0106141">
    <property type="term" value="F:flavin prenyltransferase activity"/>
    <property type="evidence" value="ECO:0007669"/>
    <property type="project" value="UniProtKB-EC"/>
</dbReference>
<feature type="binding site" evidence="7">
    <location>
        <begin position="9"/>
        <end position="11"/>
    </location>
    <ligand>
        <name>FMN</name>
        <dbReference type="ChEBI" id="CHEBI:58210"/>
    </ligand>
</feature>
<sequence length="191" mass="21046">MRLIVAITGASGAIFGIRILEELKKKNVETHLIVSKWGGFTIEEETGYKVAEVEKMASFCHDVNDLSDVVASGSFKTDGMIVAPCSMKTLAGIACGYSDDLIIRAADVCIKERRKLLLMVRETPLSSIHLENMLKLSRLGVIIMPPVPAFYTKPVTVDDIVNQTVAKALDYFGVETEHLKCWQGLKNKISD</sequence>
<dbReference type="InterPro" id="IPR036551">
    <property type="entry name" value="Flavin_trans-like"/>
</dbReference>
<dbReference type="PANTHER" id="PTHR43374">
    <property type="entry name" value="FLAVIN PRENYLTRANSFERASE"/>
    <property type="match status" value="1"/>
</dbReference>
<keyword evidence="1 7" id="KW-0637">Prenyltransferase</keyword>
<dbReference type="Gene3D" id="3.40.50.1950">
    <property type="entry name" value="Flavin prenyltransferase-like"/>
    <property type="match status" value="1"/>
</dbReference>
<feature type="binding site" evidence="7">
    <location>
        <position position="35"/>
    </location>
    <ligand>
        <name>FMN</name>
        <dbReference type="ChEBI" id="CHEBI:58210"/>
    </ligand>
</feature>
<evidence type="ECO:0000256" key="4">
    <source>
        <dbReference type="ARBA" id="ARBA00022679"/>
    </source>
</evidence>
<keyword evidence="2 7" id="KW-0285">Flavoprotein</keyword>
<protein>
    <recommendedName>
        <fullName evidence="7">Flavin prenyltransferase UbiX</fullName>
        <ecNumber evidence="7">2.5.1.129</ecNumber>
    </recommendedName>
</protein>
<feature type="binding site" evidence="7">
    <location>
        <position position="151"/>
    </location>
    <ligand>
        <name>dimethylallyl phosphate</name>
        <dbReference type="ChEBI" id="CHEBI:88052"/>
    </ligand>
</feature>
<evidence type="ECO:0000313" key="9">
    <source>
        <dbReference type="EMBL" id="AYO31319.1"/>
    </source>
</evidence>
<dbReference type="EC" id="2.5.1.129" evidence="7"/>
<dbReference type="EMBL" id="CP033169">
    <property type="protein sequence ID" value="AYO31319.1"/>
    <property type="molecule type" value="Genomic_DNA"/>
</dbReference>
<evidence type="ECO:0000256" key="7">
    <source>
        <dbReference type="HAMAP-Rule" id="MF_01984"/>
    </source>
</evidence>
<evidence type="ECO:0000256" key="1">
    <source>
        <dbReference type="ARBA" id="ARBA00022602"/>
    </source>
</evidence>
<dbReference type="HAMAP" id="MF_01984">
    <property type="entry name" value="ubiX_pad"/>
    <property type="match status" value="1"/>
</dbReference>